<evidence type="ECO:0000313" key="1">
    <source>
        <dbReference type="EMBL" id="MUV02155.1"/>
    </source>
</evidence>
<dbReference type="InterPro" id="IPR023375">
    <property type="entry name" value="ADC_dom_sf"/>
</dbReference>
<dbReference type="EMBL" id="WOWP01000001">
    <property type="protein sequence ID" value="MUV02155.1"/>
    <property type="molecule type" value="Genomic_DNA"/>
</dbReference>
<protein>
    <recommendedName>
        <fullName evidence="3">DUF2071 domain-containing protein</fullName>
    </recommendedName>
</protein>
<dbReference type="Pfam" id="PF09844">
    <property type="entry name" value="DUF2071"/>
    <property type="match status" value="1"/>
</dbReference>
<dbReference type="Proteomes" id="UP000433945">
    <property type="component" value="Unassembled WGS sequence"/>
</dbReference>
<reference evidence="1 2" key="1">
    <citation type="submission" date="2019-12" db="EMBL/GenBank/DDBJ databases">
        <authorList>
            <person name="Sun J.-Q."/>
        </authorList>
    </citation>
    <scope>NUCLEOTIDE SEQUENCE [LARGE SCALE GENOMIC DNA]</scope>
    <source>
        <strain evidence="1 2">JCM 17928</strain>
    </source>
</reference>
<dbReference type="OrthoDB" id="5492672at2"/>
<dbReference type="InterPro" id="IPR018644">
    <property type="entry name" value="DUF2071"/>
</dbReference>
<evidence type="ECO:0008006" key="3">
    <source>
        <dbReference type="Google" id="ProtNLM"/>
    </source>
</evidence>
<organism evidence="1 2">
    <name type="scientific">Flavobacterium rakeshii</name>
    <dbReference type="NCBI Taxonomy" id="1038845"/>
    <lineage>
        <taxon>Bacteria</taxon>
        <taxon>Pseudomonadati</taxon>
        <taxon>Bacteroidota</taxon>
        <taxon>Flavobacteriia</taxon>
        <taxon>Flavobacteriales</taxon>
        <taxon>Flavobacteriaceae</taxon>
        <taxon>Flavobacterium</taxon>
    </lineage>
</organism>
<dbReference type="RefSeq" id="WP_157481141.1">
    <property type="nucleotide sequence ID" value="NZ_WOWP01000001.1"/>
</dbReference>
<name>A0A6N8H977_9FLAO</name>
<dbReference type="SUPFAM" id="SSF160104">
    <property type="entry name" value="Acetoacetate decarboxylase-like"/>
    <property type="match status" value="1"/>
</dbReference>
<evidence type="ECO:0000313" key="2">
    <source>
        <dbReference type="Proteomes" id="UP000433945"/>
    </source>
</evidence>
<proteinExistence type="predicted"/>
<comment type="caution">
    <text evidence="1">The sequence shown here is derived from an EMBL/GenBank/DDBJ whole genome shotgun (WGS) entry which is preliminary data.</text>
</comment>
<sequence>MKIPTLHGIIDRRILINYIADPFVVQKLLPYPLRPKLQNGKAIVGICLIRLKNIRPKGLSQFIGVNSENAAHRFAVEWDENGKTKEGVYIPRRDTSSFINALAGGRVFPGKHYKAKFNVHESSGHYAISYTTNDTTFMNIEASEADVFNSNSVFGNMETASVFFKNGSVGFTPCNSGLDSIILHTYNWEIKPLEVTKVESSYFNDTNLFPNGSIQFDNALLMQNIEHEWRSALKPMFNE</sequence>
<accession>A0A6N8H977</accession>
<keyword evidence="2" id="KW-1185">Reference proteome</keyword>
<gene>
    <name evidence="1" type="ORF">GN157_00390</name>
</gene>
<dbReference type="AlphaFoldDB" id="A0A6N8H977"/>